<evidence type="ECO:0000256" key="4">
    <source>
        <dbReference type="SAM" id="MobiDB-lite"/>
    </source>
</evidence>
<organism evidence="6 7">
    <name type="scientific">Daucus carota subsp. sativus</name>
    <name type="common">Carrot</name>
    <dbReference type="NCBI Taxonomy" id="79200"/>
    <lineage>
        <taxon>Eukaryota</taxon>
        <taxon>Viridiplantae</taxon>
        <taxon>Streptophyta</taxon>
        <taxon>Embryophyta</taxon>
        <taxon>Tracheophyta</taxon>
        <taxon>Spermatophyta</taxon>
        <taxon>Magnoliopsida</taxon>
        <taxon>eudicotyledons</taxon>
        <taxon>Gunneridae</taxon>
        <taxon>Pentapetalae</taxon>
        <taxon>asterids</taxon>
        <taxon>campanulids</taxon>
        <taxon>Apiales</taxon>
        <taxon>Apiaceae</taxon>
        <taxon>Apioideae</taxon>
        <taxon>Scandiceae</taxon>
        <taxon>Daucinae</taxon>
        <taxon>Daucus</taxon>
        <taxon>Daucus sect. Daucus</taxon>
    </lineage>
</organism>
<evidence type="ECO:0000256" key="1">
    <source>
        <dbReference type="ARBA" id="ARBA00022741"/>
    </source>
</evidence>
<dbReference type="InterPro" id="IPR011009">
    <property type="entry name" value="Kinase-like_dom_sf"/>
</dbReference>
<dbReference type="Pfam" id="PF00069">
    <property type="entry name" value="Pkinase"/>
    <property type="match status" value="1"/>
</dbReference>
<evidence type="ECO:0000313" key="7">
    <source>
        <dbReference type="Proteomes" id="UP000077755"/>
    </source>
</evidence>
<evidence type="ECO:0000256" key="3">
    <source>
        <dbReference type="PROSITE-ProRule" id="PRU10141"/>
    </source>
</evidence>
<feature type="region of interest" description="Disordered" evidence="4">
    <location>
        <begin position="455"/>
        <end position="503"/>
    </location>
</feature>
<keyword evidence="1 3" id="KW-0547">Nucleotide-binding</keyword>
<evidence type="ECO:0000313" key="6">
    <source>
        <dbReference type="EMBL" id="WOG94131.1"/>
    </source>
</evidence>
<reference evidence="6" key="2">
    <citation type="submission" date="2022-03" db="EMBL/GenBank/DDBJ databases">
        <title>Draft title - Genomic analysis of global carrot germplasm unveils the trajectory of domestication and the origin of high carotenoid orange carrot.</title>
        <authorList>
            <person name="Iorizzo M."/>
            <person name="Ellison S."/>
            <person name="Senalik D."/>
            <person name="Macko-Podgorni A."/>
            <person name="Grzebelus D."/>
            <person name="Bostan H."/>
            <person name="Rolling W."/>
            <person name="Curaba J."/>
            <person name="Simon P."/>
        </authorList>
    </citation>
    <scope>NUCLEOTIDE SEQUENCE</scope>
    <source>
        <tissue evidence="6">Leaf</tissue>
    </source>
</reference>
<accession>A0AAF0WRP3</accession>
<dbReference type="PANTHER" id="PTHR24346:SF92">
    <property type="entry name" value="SNF1-RELATED PROTEIN KINASE 2.6"/>
    <property type="match status" value="1"/>
</dbReference>
<dbReference type="EMBL" id="CP093345">
    <property type="protein sequence ID" value="WOG94131.1"/>
    <property type="molecule type" value="Genomic_DNA"/>
</dbReference>
<proteinExistence type="predicted"/>
<dbReference type="InterPro" id="IPR017441">
    <property type="entry name" value="Protein_kinase_ATP_BS"/>
</dbReference>
<dbReference type="FunFam" id="1.10.510.10:FF:000132">
    <property type="entry name" value="Serine/threonine-protein kinase SRK2A"/>
    <property type="match status" value="1"/>
</dbReference>
<dbReference type="GO" id="GO:0005524">
    <property type="term" value="F:ATP binding"/>
    <property type="evidence" value="ECO:0007669"/>
    <property type="project" value="UniProtKB-UniRule"/>
</dbReference>
<dbReference type="AlphaFoldDB" id="A0AAF0WRP3"/>
<dbReference type="GO" id="GO:0035556">
    <property type="term" value="P:intracellular signal transduction"/>
    <property type="evidence" value="ECO:0007669"/>
    <property type="project" value="TreeGrafter"/>
</dbReference>
<evidence type="ECO:0000259" key="5">
    <source>
        <dbReference type="PROSITE" id="PS50011"/>
    </source>
</evidence>
<reference evidence="6" key="1">
    <citation type="journal article" date="2016" name="Nat. Genet.">
        <title>A high-quality carrot genome assembly provides new insights into carotenoid accumulation and asterid genome evolution.</title>
        <authorList>
            <person name="Iorizzo M."/>
            <person name="Ellison S."/>
            <person name="Senalik D."/>
            <person name="Zeng P."/>
            <person name="Satapoomin P."/>
            <person name="Huang J."/>
            <person name="Bowman M."/>
            <person name="Iovene M."/>
            <person name="Sanseverino W."/>
            <person name="Cavagnaro P."/>
            <person name="Yildiz M."/>
            <person name="Macko-Podgorni A."/>
            <person name="Moranska E."/>
            <person name="Grzebelus E."/>
            <person name="Grzebelus D."/>
            <person name="Ashrafi H."/>
            <person name="Zheng Z."/>
            <person name="Cheng S."/>
            <person name="Spooner D."/>
            <person name="Van Deynze A."/>
            <person name="Simon P."/>
        </authorList>
    </citation>
    <scope>NUCLEOTIDE SEQUENCE</scope>
    <source>
        <tissue evidence="6">Leaf</tissue>
    </source>
</reference>
<feature type="compositionally biased region" description="Polar residues" evidence="4">
    <location>
        <begin position="455"/>
        <end position="471"/>
    </location>
</feature>
<protein>
    <recommendedName>
        <fullName evidence="5">Protein kinase domain-containing protein</fullName>
    </recommendedName>
</protein>
<dbReference type="GO" id="GO:0004674">
    <property type="term" value="F:protein serine/threonine kinase activity"/>
    <property type="evidence" value="ECO:0007669"/>
    <property type="project" value="TreeGrafter"/>
</dbReference>
<dbReference type="GO" id="GO:0005737">
    <property type="term" value="C:cytoplasm"/>
    <property type="evidence" value="ECO:0007669"/>
    <property type="project" value="TreeGrafter"/>
</dbReference>
<gene>
    <name evidence="6" type="ORF">DCAR_0313424</name>
</gene>
<dbReference type="PROSITE" id="PS50011">
    <property type="entry name" value="PROTEIN_KINASE_DOM"/>
    <property type="match status" value="1"/>
</dbReference>
<sequence>MEDYEFVKDIGAGSFGFARLMRNKETQELVAMKFIERGHNINEDVAQEIINHRSLWHPSIIKFQEVILTLTHLVIVMEYAAGGELFQRTIDEGRFTEDEARYFFQQLISAVRYCHHMEICHGDLKLTNSLLDGSYAPRLKICDFGFSKTYLLHSKPKSIDGTLRYISPEILSGTEYDGKSADVWSCGVTLYVMLFGAYPFEDEKEPENFEKTTQHILGAQYKIPANIPISEECKHILSRIFTSPASRRITIQEIHNHPWFLINLARELTVKNQAIYYSRDDPVFLQSVESIMEIVEQARKPAVQSPPVSSSIERFGWAEKENNEDQKGNVKLEVEEEDEYEVAEEKEYDEKVKEVYRSKSLSVSGVVRLAERSLVPNKFHSDHTDPSPLAATTVDQSIYGLRMPERSIVTNQIHSSHSESAVSQSETYAEKGKNSIQGDSTMYVRSAEKSIESNVSHFYQSHPSASQSTRFAGNPRNSNIKNSSISSVRPSEKSIKSNVSHPTEASEYLMQSLDFASQLSDNPSISDVRSAEKSVVLEQLHSYQNLSTSKLHAPGHAEDPIDSKVLSSVDSAQIGNLDLSIYNVHSAEKPLPSCFHFDWRGWMGKGRAK</sequence>
<feature type="domain" description="Protein kinase" evidence="5">
    <location>
        <begin position="4"/>
        <end position="260"/>
    </location>
</feature>
<keyword evidence="7" id="KW-1185">Reference proteome</keyword>
<dbReference type="PANTHER" id="PTHR24346">
    <property type="entry name" value="MAP/MICROTUBULE AFFINITY-REGULATING KINASE"/>
    <property type="match status" value="1"/>
</dbReference>
<feature type="region of interest" description="Disordered" evidence="4">
    <location>
        <begin position="413"/>
        <end position="440"/>
    </location>
</feature>
<dbReference type="InterPro" id="IPR000719">
    <property type="entry name" value="Prot_kinase_dom"/>
</dbReference>
<dbReference type="Gene3D" id="3.30.200.20">
    <property type="entry name" value="Phosphorylase Kinase, domain 1"/>
    <property type="match status" value="1"/>
</dbReference>
<feature type="compositionally biased region" description="Low complexity" evidence="4">
    <location>
        <begin position="414"/>
        <end position="426"/>
    </location>
</feature>
<feature type="binding site" evidence="3">
    <location>
        <position position="33"/>
    </location>
    <ligand>
        <name>ATP</name>
        <dbReference type="ChEBI" id="CHEBI:30616"/>
    </ligand>
</feature>
<evidence type="ECO:0000256" key="2">
    <source>
        <dbReference type="ARBA" id="ARBA00022840"/>
    </source>
</evidence>
<dbReference type="KEGG" id="dcr:108210464"/>
<dbReference type="SMART" id="SM00220">
    <property type="entry name" value="S_TKc"/>
    <property type="match status" value="1"/>
</dbReference>
<dbReference type="SUPFAM" id="SSF56112">
    <property type="entry name" value="Protein kinase-like (PK-like)"/>
    <property type="match status" value="1"/>
</dbReference>
<dbReference type="Gene3D" id="1.10.510.10">
    <property type="entry name" value="Transferase(Phosphotransferase) domain 1"/>
    <property type="match status" value="1"/>
</dbReference>
<name>A0AAF0WRP3_DAUCS</name>
<dbReference type="PROSITE" id="PS00107">
    <property type="entry name" value="PROTEIN_KINASE_ATP"/>
    <property type="match status" value="1"/>
</dbReference>
<feature type="compositionally biased region" description="Low complexity" evidence="4">
    <location>
        <begin position="477"/>
        <end position="487"/>
    </location>
</feature>
<dbReference type="Proteomes" id="UP000077755">
    <property type="component" value="Chromosome 3"/>
</dbReference>
<keyword evidence="2 3" id="KW-0067">ATP-binding</keyword>